<dbReference type="EMBL" id="AMRV01000026">
    <property type="protein sequence ID" value="EMD81603.1"/>
    <property type="molecule type" value="Genomic_DNA"/>
</dbReference>
<reference evidence="2 3" key="1">
    <citation type="journal article" date="2013" name="Genome Announc.">
        <title>Draft Genome Sequence of Strain JLT2015T, Belonging to the Family Sphingomonadaceae of the Alphaproteobacteria.</title>
        <authorList>
            <person name="Tang K."/>
            <person name="Liu K."/>
            <person name="Li S."/>
            <person name="Jiao N."/>
        </authorList>
    </citation>
    <scope>NUCLEOTIDE SEQUENCE [LARGE SCALE GENOMIC DNA]</scope>
    <source>
        <strain evidence="2 3">JLT2015</strain>
    </source>
</reference>
<evidence type="ECO:0000313" key="2">
    <source>
        <dbReference type="EMBL" id="EMD81603.1"/>
    </source>
</evidence>
<sequence>MKPGLSEMYYRAARRTAGPIARLDIDMVRHAHPFANHPVVRVLSPLGKAADQMPLNVVGASILGAGLIAGKPALTRFGIRFLAAHFVGITLKTAAKALFARPRPNVVAREGRHDTRLPGVGDPGRQSFPSGHTAGAFLAAGAVARFAPPAAPYAYGAAVLVGLVQIPERNHFFSDIVAGAILGLAADALTERGYQRWQRARSPS</sequence>
<proteinExistence type="predicted"/>
<accession>M2U195</accession>
<dbReference type="InterPro" id="IPR000326">
    <property type="entry name" value="PAP2/HPO"/>
</dbReference>
<dbReference type="Pfam" id="PF01569">
    <property type="entry name" value="PAP2"/>
    <property type="match status" value="1"/>
</dbReference>
<dbReference type="SMART" id="SM00014">
    <property type="entry name" value="acidPPc"/>
    <property type="match status" value="1"/>
</dbReference>
<dbReference type="RefSeq" id="WP_008603994.1">
    <property type="nucleotide sequence ID" value="NZ_AMRV01000026.1"/>
</dbReference>
<dbReference type="Proteomes" id="UP000011717">
    <property type="component" value="Unassembled WGS sequence"/>
</dbReference>
<dbReference type="SUPFAM" id="SSF48317">
    <property type="entry name" value="Acid phosphatase/Vanadium-dependent haloperoxidase"/>
    <property type="match status" value="1"/>
</dbReference>
<comment type="caution">
    <text evidence="2">The sequence shown here is derived from an EMBL/GenBank/DDBJ whole genome shotgun (WGS) entry which is preliminary data.</text>
</comment>
<dbReference type="CDD" id="cd01610">
    <property type="entry name" value="PAP2_like"/>
    <property type="match status" value="1"/>
</dbReference>
<keyword evidence="3" id="KW-1185">Reference proteome</keyword>
<dbReference type="Gene3D" id="1.20.144.10">
    <property type="entry name" value="Phosphatidic acid phosphatase type 2/haloperoxidase"/>
    <property type="match status" value="1"/>
</dbReference>
<dbReference type="InterPro" id="IPR036938">
    <property type="entry name" value="PAP2/HPO_sf"/>
</dbReference>
<name>M2U195_9SPHN</name>
<organism evidence="2 3">
    <name type="scientific">Pacificimonas flava</name>
    <dbReference type="NCBI Taxonomy" id="1234595"/>
    <lineage>
        <taxon>Bacteria</taxon>
        <taxon>Pseudomonadati</taxon>
        <taxon>Pseudomonadota</taxon>
        <taxon>Alphaproteobacteria</taxon>
        <taxon>Sphingomonadales</taxon>
        <taxon>Sphingosinicellaceae</taxon>
        <taxon>Pacificimonas</taxon>
    </lineage>
</organism>
<gene>
    <name evidence="2" type="ORF">C725_3031</name>
</gene>
<feature type="domain" description="Phosphatidic acid phosphatase type 2/haloperoxidase" evidence="1">
    <location>
        <begin position="79"/>
        <end position="191"/>
    </location>
</feature>
<dbReference type="PANTHER" id="PTHR14969:SF13">
    <property type="entry name" value="AT30094P"/>
    <property type="match status" value="1"/>
</dbReference>
<evidence type="ECO:0000259" key="1">
    <source>
        <dbReference type="SMART" id="SM00014"/>
    </source>
</evidence>
<dbReference type="PANTHER" id="PTHR14969">
    <property type="entry name" value="SPHINGOSINE-1-PHOSPHATE PHOSPHOHYDROLASE"/>
    <property type="match status" value="1"/>
</dbReference>
<evidence type="ECO:0000313" key="3">
    <source>
        <dbReference type="Proteomes" id="UP000011717"/>
    </source>
</evidence>
<protein>
    <submittedName>
        <fullName evidence="2">Phosphatidylglycerophosphatase B</fullName>
    </submittedName>
</protein>
<dbReference type="AlphaFoldDB" id="M2U195"/>